<dbReference type="RefSeq" id="WP_353530086.1">
    <property type="nucleotide sequence ID" value="NZ_JBBMEX010000003.1"/>
</dbReference>
<keyword evidence="10" id="KW-1185">Reference proteome</keyword>
<sequence length="319" mass="36770">MNYYFAPMEGVTGYVYRNAHHAIFPGIDKYFTPFVSPNQNRCFTPREKRDILPENNRGICVVPQILTNRSDYFLRTMKELAAFGYQEVNLNLGCPSGTVVSKGRGAGFLEDADKLDAFFDEVFQKADLEKMKISVKTRIGIEDAEEFEDLQKVFNRYPFAEVIIHPRVRSDFYKNQPNRQVFGEFLKESVNPVCYNGDIFTVSDAAELKAEFPELESIMCGRGLLSNPALVRELQGGETLKKEELHRFHDTLYESYRTLFAPDERSVLFKMKELWGYFITAFQGAERDVKKIKKAQHFAEYEAAVSHIFENHEVGLLTE</sequence>
<keyword evidence="4 7" id="KW-0819">tRNA processing</keyword>
<evidence type="ECO:0000256" key="5">
    <source>
        <dbReference type="ARBA" id="ARBA00022857"/>
    </source>
</evidence>
<accession>A0ABV1HBB1</accession>
<dbReference type="InterPro" id="IPR018517">
    <property type="entry name" value="tRNA_hU_synthase_CS"/>
</dbReference>
<comment type="caution">
    <text evidence="9">The sequence shown here is derived from an EMBL/GenBank/DDBJ whole genome shotgun (WGS) entry which is preliminary data.</text>
</comment>
<comment type="cofactor">
    <cofactor evidence="1 7">
        <name>FMN</name>
        <dbReference type="ChEBI" id="CHEBI:58210"/>
    </cofactor>
</comment>
<keyword evidence="5" id="KW-0521">NADP</keyword>
<dbReference type="PROSITE" id="PS01136">
    <property type="entry name" value="UPF0034"/>
    <property type="match status" value="1"/>
</dbReference>
<dbReference type="CDD" id="cd02801">
    <property type="entry name" value="DUS_like_FMN"/>
    <property type="match status" value="1"/>
</dbReference>
<keyword evidence="3 7" id="KW-0288">FMN</keyword>
<name>A0ABV1HBB1_9FIRM</name>
<dbReference type="SUPFAM" id="SSF51395">
    <property type="entry name" value="FMN-linked oxidoreductases"/>
    <property type="match status" value="1"/>
</dbReference>
<dbReference type="PIRSF" id="PIRSF006621">
    <property type="entry name" value="Dus"/>
    <property type="match status" value="1"/>
</dbReference>
<feature type="domain" description="DUS-like FMN-binding" evidence="8">
    <location>
        <begin position="5"/>
        <end position="261"/>
    </location>
</feature>
<evidence type="ECO:0000256" key="2">
    <source>
        <dbReference type="ARBA" id="ARBA00022630"/>
    </source>
</evidence>
<dbReference type="Gene3D" id="3.20.20.70">
    <property type="entry name" value="Aldolase class I"/>
    <property type="match status" value="1"/>
</dbReference>
<evidence type="ECO:0000256" key="6">
    <source>
        <dbReference type="ARBA" id="ARBA00023002"/>
    </source>
</evidence>
<evidence type="ECO:0000256" key="7">
    <source>
        <dbReference type="PIRNR" id="PIRNR006621"/>
    </source>
</evidence>
<protein>
    <recommendedName>
        <fullName evidence="7">tRNA-dihydrouridine synthase</fullName>
        <ecNumber evidence="7">1.3.1.-</ecNumber>
    </recommendedName>
</protein>
<evidence type="ECO:0000256" key="4">
    <source>
        <dbReference type="ARBA" id="ARBA00022694"/>
    </source>
</evidence>
<reference evidence="9 10" key="1">
    <citation type="submission" date="2024-03" db="EMBL/GenBank/DDBJ databases">
        <title>Human intestinal bacterial collection.</title>
        <authorList>
            <person name="Pauvert C."/>
            <person name="Hitch T.C.A."/>
            <person name="Clavel T."/>
        </authorList>
    </citation>
    <scope>NUCLEOTIDE SEQUENCE [LARGE SCALE GENOMIC DNA]</scope>
    <source>
        <strain evidence="9 10">CLA-AA-H185</strain>
    </source>
</reference>
<dbReference type="InterPro" id="IPR013785">
    <property type="entry name" value="Aldolase_TIM"/>
</dbReference>
<dbReference type="EC" id="1.3.1.-" evidence="7"/>
<evidence type="ECO:0000256" key="1">
    <source>
        <dbReference type="ARBA" id="ARBA00001917"/>
    </source>
</evidence>
<dbReference type="PANTHER" id="PTHR45846:SF1">
    <property type="entry name" value="TRNA-DIHYDROURIDINE(47) SYNTHASE [NAD(P)(+)]-LIKE"/>
    <property type="match status" value="1"/>
</dbReference>
<gene>
    <name evidence="9" type="ORF">WMO43_03755</name>
</gene>
<evidence type="ECO:0000313" key="10">
    <source>
        <dbReference type="Proteomes" id="UP001454489"/>
    </source>
</evidence>
<comment type="function">
    <text evidence="7">Catalyzes the synthesis of 5,6-dihydrouridine (D), a modified base found in the D-loop of most tRNAs, via the reduction of the C5-C6 double bond in target uridines.</text>
</comment>
<keyword evidence="2 7" id="KW-0285">Flavoprotein</keyword>
<evidence type="ECO:0000259" key="8">
    <source>
        <dbReference type="Pfam" id="PF01207"/>
    </source>
</evidence>
<dbReference type="Proteomes" id="UP001454489">
    <property type="component" value="Unassembled WGS sequence"/>
</dbReference>
<comment type="similarity">
    <text evidence="7">Belongs to the dus family.</text>
</comment>
<evidence type="ECO:0000313" key="9">
    <source>
        <dbReference type="EMBL" id="MEQ2556998.1"/>
    </source>
</evidence>
<dbReference type="PANTHER" id="PTHR45846">
    <property type="entry name" value="TRNA-DIHYDROURIDINE(47) SYNTHASE [NAD(P)(+)]-LIKE"/>
    <property type="match status" value="1"/>
</dbReference>
<dbReference type="Pfam" id="PF01207">
    <property type="entry name" value="Dus"/>
    <property type="match status" value="1"/>
</dbReference>
<organism evidence="9 10">
    <name type="scientific">Maccoyibacter intestinihominis</name>
    <dbReference type="NCBI Taxonomy" id="3133499"/>
    <lineage>
        <taxon>Bacteria</taxon>
        <taxon>Bacillati</taxon>
        <taxon>Bacillota</taxon>
        <taxon>Clostridia</taxon>
        <taxon>Lachnospirales</taxon>
        <taxon>Lachnospiraceae</taxon>
        <taxon>Maccoyibacter</taxon>
    </lineage>
</organism>
<evidence type="ECO:0000256" key="3">
    <source>
        <dbReference type="ARBA" id="ARBA00022643"/>
    </source>
</evidence>
<dbReference type="EMBL" id="JBBMEX010000003">
    <property type="protein sequence ID" value="MEQ2556998.1"/>
    <property type="molecule type" value="Genomic_DNA"/>
</dbReference>
<dbReference type="InterPro" id="IPR035587">
    <property type="entry name" value="DUS-like_FMN-bd"/>
</dbReference>
<keyword evidence="6 7" id="KW-0560">Oxidoreductase</keyword>
<proteinExistence type="inferred from homology"/>
<dbReference type="InterPro" id="IPR001269">
    <property type="entry name" value="DUS_fam"/>
</dbReference>